<dbReference type="AlphaFoldDB" id="A0A0F7FRD4"/>
<dbReference type="KEGG" id="sxi:SXIM_13860"/>
<dbReference type="HOGENOM" id="CLU_3066909_0_0_11"/>
<dbReference type="Proteomes" id="UP000034034">
    <property type="component" value="Chromosome"/>
</dbReference>
<dbReference type="EMBL" id="CP009922">
    <property type="protein sequence ID" value="AKG42770.1"/>
    <property type="molecule type" value="Genomic_DNA"/>
</dbReference>
<feature type="region of interest" description="Disordered" evidence="1">
    <location>
        <begin position="28"/>
        <end position="53"/>
    </location>
</feature>
<protein>
    <submittedName>
        <fullName evidence="2">Uncharacterized protein</fullName>
    </submittedName>
</protein>
<organism evidence="2 3">
    <name type="scientific">Streptomyces xiamenensis</name>
    <dbReference type="NCBI Taxonomy" id="408015"/>
    <lineage>
        <taxon>Bacteria</taxon>
        <taxon>Bacillati</taxon>
        <taxon>Actinomycetota</taxon>
        <taxon>Actinomycetes</taxon>
        <taxon>Kitasatosporales</taxon>
        <taxon>Streptomycetaceae</taxon>
        <taxon>Streptomyces</taxon>
    </lineage>
</organism>
<evidence type="ECO:0000313" key="2">
    <source>
        <dbReference type="EMBL" id="AKG42770.1"/>
    </source>
</evidence>
<proteinExistence type="predicted"/>
<reference evidence="2" key="1">
    <citation type="submission" date="2019-08" db="EMBL/GenBank/DDBJ databases">
        <title>Complete genome sequence of a mangrove-derived Streptomyces xiamenensis.</title>
        <authorList>
            <person name="Xu J."/>
        </authorList>
    </citation>
    <scope>NUCLEOTIDE SEQUENCE</scope>
    <source>
        <strain evidence="2">318</strain>
    </source>
</reference>
<dbReference type="PATRIC" id="fig|408015.6.peg.1420"/>
<dbReference type="STRING" id="408015.SXIM_13860"/>
<sequence length="53" mass="5480">MAFIALTIGCFTVLVLIVKGVAQVSDAHRAAHGETAGEPHPRPAGGEADRGKR</sequence>
<evidence type="ECO:0000313" key="3">
    <source>
        <dbReference type="Proteomes" id="UP000034034"/>
    </source>
</evidence>
<name>A0A0F7FRD4_9ACTN</name>
<keyword evidence="3" id="KW-1185">Reference proteome</keyword>
<evidence type="ECO:0000256" key="1">
    <source>
        <dbReference type="SAM" id="MobiDB-lite"/>
    </source>
</evidence>
<gene>
    <name evidence="2" type="ORF">SXIM_13860</name>
</gene>
<accession>A0A0F7FRD4</accession>